<dbReference type="InterPro" id="IPR011043">
    <property type="entry name" value="Gal_Oxase/kelch_b-propeller"/>
</dbReference>
<name>A0ABC8K5W6_ERUVS</name>
<evidence type="ECO:0000313" key="4">
    <source>
        <dbReference type="Proteomes" id="UP001642260"/>
    </source>
</evidence>
<reference evidence="3 4" key="1">
    <citation type="submission" date="2022-03" db="EMBL/GenBank/DDBJ databases">
        <authorList>
            <person name="Macdonald S."/>
            <person name="Ahmed S."/>
            <person name="Newling K."/>
        </authorList>
    </citation>
    <scope>NUCLEOTIDE SEQUENCE [LARGE SCALE GENOMIC DNA]</scope>
</reference>
<protein>
    <submittedName>
        <fullName evidence="3">Uncharacterized protein</fullName>
    </submittedName>
</protein>
<keyword evidence="2" id="KW-0677">Repeat</keyword>
<dbReference type="PANTHER" id="PTHR46093:SF3">
    <property type="entry name" value="ACYL-COA-BINDING DOMAIN-CONTAINING PROTEIN 4"/>
    <property type="match status" value="1"/>
</dbReference>
<sequence length="131" mass="14347">MHPSPSLLLQTIRQHRWIAMISCQASVKSPVALIDEHEKVIISVSVKENESKDLIDVVSDDFMMEWSRPAQQGEKPTPRYGHTGVTIGENWFIVVGGDNKSGASESVVLNMSTLTWSVIASVQGCVPLASE</sequence>
<evidence type="ECO:0000313" key="3">
    <source>
        <dbReference type="EMBL" id="CAH8350188.1"/>
    </source>
</evidence>
<keyword evidence="4" id="KW-1185">Reference proteome</keyword>
<dbReference type="PANTHER" id="PTHR46093">
    <property type="entry name" value="ACYL-COA-BINDING DOMAIN-CONTAINING PROTEIN 5"/>
    <property type="match status" value="1"/>
</dbReference>
<comment type="caution">
    <text evidence="3">The sequence shown here is derived from an EMBL/GenBank/DDBJ whole genome shotgun (WGS) entry which is preliminary data.</text>
</comment>
<evidence type="ECO:0000256" key="2">
    <source>
        <dbReference type="ARBA" id="ARBA00022737"/>
    </source>
</evidence>
<proteinExistence type="predicted"/>
<accession>A0ABC8K5W6</accession>
<evidence type="ECO:0000256" key="1">
    <source>
        <dbReference type="ARBA" id="ARBA00022441"/>
    </source>
</evidence>
<dbReference type="InterPro" id="IPR015915">
    <property type="entry name" value="Kelch-typ_b-propeller"/>
</dbReference>
<dbReference type="Gene3D" id="2.120.10.80">
    <property type="entry name" value="Kelch-type beta propeller"/>
    <property type="match status" value="1"/>
</dbReference>
<dbReference type="SUPFAM" id="SSF50965">
    <property type="entry name" value="Galactose oxidase, central domain"/>
    <property type="match status" value="1"/>
</dbReference>
<dbReference type="EMBL" id="CAKOAT010165489">
    <property type="protein sequence ID" value="CAH8350188.1"/>
    <property type="molecule type" value="Genomic_DNA"/>
</dbReference>
<dbReference type="Proteomes" id="UP001642260">
    <property type="component" value="Unassembled WGS sequence"/>
</dbReference>
<organism evidence="3 4">
    <name type="scientific">Eruca vesicaria subsp. sativa</name>
    <name type="common">Garden rocket</name>
    <name type="synonym">Eruca sativa</name>
    <dbReference type="NCBI Taxonomy" id="29727"/>
    <lineage>
        <taxon>Eukaryota</taxon>
        <taxon>Viridiplantae</taxon>
        <taxon>Streptophyta</taxon>
        <taxon>Embryophyta</taxon>
        <taxon>Tracheophyta</taxon>
        <taxon>Spermatophyta</taxon>
        <taxon>Magnoliopsida</taxon>
        <taxon>eudicotyledons</taxon>
        <taxon>Gunneridae</taxon>
        <taxon>Pentapetalae</taxon>
        <taxon>rosids</taxon>
        <taxon>malvids</taxon>
        <taxon>Brassicales</taxon>
        <taxon>Brassicaceae</taxon>
        <taxon>Brassiceae</taxon>
        <taxon>Eruca</taxon>
    </lineage>
</organism>
<gene>
    <name evidence="3" type="ORF">ERUC_LOCUS17933</name>
</gene>
<dbReference type="AlphaFoldDB" id="A0ABC8K5W6"/>
<keyword evidence="1" id="KW-0880">Kelch repeat</keyword>